<dbReference type="Gene3D" id="4.10.1250.10">
    <property type="entry name" value="Aminomethyltransferase fragment"/>
    <property type="match status" value="1"/>
</dbReference>
<evidence type="ECO:0000256" key="8">
    <source>
        <dbReference type="ARBA" id="ARBA00023128"/>
    </source>
</evidence>
<name>A0A1W0WTQ7_HYPEX</name>
<dbReference type="SUPFAM" id="SSF103025">
    <property type="entry name" value="Folate-binding domain"/>
    <property type="match status" value="1"/>
</dbReference>
<accession>A0A1W0WTQ7</accession>
<dbReference type="Gene3D" id="3.30.1360.120">
    <property type="entry name" value="Probable tRNA modification gtpase trme, domain 1"/>
    <property type="match status" value="1"/>
</dbReference>
<dbReference type="GO" id="GO:0005739">
    <property type="term" value="C:mitochondrion"/>
    <property type="evidence" value="ECO:0007669"/>
    <property type="project" value="UniProtKB-SubCell"/>
</dbReference>
<evidence type="ECO:0000256" key="3">
    <source>
        <dbReference type="ARBA" id="ARBA00008609"/>
    </source>
</evidence>
<dbReference type="PANTHER" id="PTHR43757">
    <property type="entry name" value="AMINOMETHYLTRANSFERASE"/>
    <property type="match status" value="1"/>
</dbReference>
<dbReference type="Gene3D" id="2.40.30.110">
    <property type="entry name" value="Aminomethyltransferase beta-barrel domains"/>
    <property type="match status" value="1"/>
</dbReference>
<evidence type="ECO:0000259" key="12">
    <source>
        <dbReference type="Pfam" id="PF01571"/>
    </source>
</evidence>
<dbReference type="GO" id="GO:0005960">
    <property type="term" value="C:glycine cleavage complex"/>
    <property type="evidence" value="ECO:0007669"/>
    <property type="project" value="InterPro"/>
</dbReference>
<dbReference type="FunFam" id="4.10.1250.10:FF:000002">
    <property type="entry name" value="Aminomethyltransferase"/>
    <property type="match status" value="1"/>
</dbReference>
<dbReference type="NCBIfam" id="NF001567">
    <property type="entry name" value="PRK00389.1"/>
    <property type="match status" value="1"/>
</dbReference>
<evidence type="ECO:0000256" key="6">
    <source>
        <dbReference type="ARBA" id="ARBA00022679"/>
    </source>
</evidence>
<evidence type="ECO:0000256" key="5">
    <source>
        <dbReference type="ARBA" id="ARBA00022576"/>
    </source>
</evidence>
<organism evidence="14 15">
    <name type="scientific">Hypsibius exemplaris</name>
    <name type="common">Freshwater tardigrade</name>
    <dbReference type="NCBI Taxonomy" id="2072580"/>
    <lineage>
        <taxon>Eukaryota</taxon>
        <taxon>Metazoa</taxon>
        <taxon>Ecdysozoa</taxon>
        <taxon>Tardigrada</taxon>
        <taxon>Eutardigrada</taxon>
        <taxon>Parachela</taxon>
        <taxon>Hypsibioidea</taxon>
        <taxon>Hypsibiidae</taxon>
        <taxon>Hypsibius</taxon>
    </lineage>
</organism>
<comment type="caution">
    <text evidence="14">The sequence shown here is derived from an EMBL/GenBank/DDBJ whole genome shotgun (WGS) entry which is preliminary data.</text>
</comment>
<gene>
    <name evidence="14" type="ORF">BV898_07407</name>
</gene>
<comment type="subcellular location">
    <subcellularLocation>
        <location evidence="2 11">Mitochondrion</location>
    </subcellularLocation>
</comment>
<dbReference type="GO" id="GO:0004047">
    <property type="term" value="F:aminomethyltransferase activity"/>
    <property type="evidence" value="ECO:0007669"/>
    <property type="project" value="UniProtKB-EC"/>
</dbReference>
<evidence type="ECO:0000256" key="10">
    <source>
        <dbReference type="PIRSR" id="PIRSR006487-1"/>
    </source>
</evidence>
<evidence type="ECO:0000256" key="4">
    <source>
        <dbReference type="ARBA" id="ARBA00011690"/>
    </source>
</evidence>
<dbReference type="SUPFAM" id="SSF101790">
    <property type="entry name" value="Aminomethyltransferase beta-barrel domain"/>
    <property type="match status" value="1"/>
</dbReference>
<dbReference type="NCBIfam" id="TIGR00528">
    <property type="entry name" value="gcvT"/>
    <property type="match status" value="1"/>
</dbReference>
<protein>
    <recommendedName>
        <fullName evidence="11">Aminomethyltransferase</fullName>
        <ecNumber evidence="11">2.1.2.10</ecNumber>
    </recommendedName>
    <alternativeName>
        <fullName evidence="11">Glycine cleavage system T protein</fullName>
    </alternativeName>
</protein>
<dbReference type="PANTHER" id="PTHR43757:SF16">
    <property type="entry name" value="AMINOMETHYLTRANSFERASE, MITOCHONDRIAL"/>
    <property type="match status" value="1"/>
</dbReference>
<keyword evidence="8 11" id="KW-0496">Mitochondrion</keyword>
<evidence type="ECO:0000256" key="7">
    <source>
        <dbReference type="ARBA" id="ARBA00022946"/>
    </source>
</evidence>
<dbReference type="FunFam" id="2.40.30.110:FF:000002">
    <property type="entry name" value="Aminomethyltransferase"/>
    <property type="match status" value="1"/>
</dbReference>
<dbReference type="InterPro" id="IPR006222">
    <property type="entry name" value="GCVT_N"/>
</dbReference>
<reference evidence="15" key="1">
    <citation type="submission" date="2017-01" db="EMBL/GenBank/DDBJ databases">
        <title>Comparative genomics of anhydrobiosis in the tardigrade Hypsibius dujardini.</title>
        <authorList>
            <person name="Yoshida Y."/>
            <person name="Koutsovoulos G."/>
            <person name="Laetsch D."/>
            <person name="Stevens L."/>
            <person name="Kumar S."/>
            <person name="Horikawa D."/>
            <person name="Ishino K."/>
            <person name="Komine S."/>
            <person name="Tomita M."/>
            <person name="Blaxter M."/>
            <person name="Arakawa K."/>
        </authorList>
    </citation>
    <scope>NUCLEOTIDE SEQUENCE [LARGE SCALE GENOMIC DNA]</scope>
    <source>
        <strain evidence="15">Z151</strain>
    </source>
</reference>
<dbReference type="EC" id="2.1.2.10" evidence="11"/>
<evidence type="ECO:0000313" key="14">
    <source>
        <dbReference type="EMBL" id="OQV18581.1"/>
    </source>
</evidence>
<dbReference type="InterPro" id="IPR028896">
    <property type="entry name" value="GcvT/YgfZ/DmdA"/>
</dbReference>
<comment type="catalytic activity">
    <reaction evidence="9 11">
        <text>N(6)-[(R)-S(8)-aminomethyldihydrolipoyl]-L-lysyl-[protein] + (6S)-5,6,7,8-tetrahydrofolate = N(6)-[(R)-dihydrolipoyl]-L-lysyl-[protein] + (6R)-5,10-methylene-5,6,7,8-tetrahydrofolate + NH4(+)</text>
        <dbReference type="Rhea" id="RHEA:16945"/>
        <dbReference type="Rhea" id="RHEA-COMP:10475"/>
        <dbReference type="Rhea" id="RHEA-COMP:10492"/>
        <dbReference type="ChEBI" id="CHEBI:15636"/>
        <dbReference type="ChEBI" id="CHEBI:28938"/>
        <dbReference type="ChEBI" id="CHEBI:57453"/>
        <dbReference type="ChEBI" id="CHEBI:83100"/>
        <dbReference type="ChEBI" id="CHEBI:83143"/>
        <dbReference type="EC" id="2.1.2.10"/>
    </reaction>
</comment>
<dbReference type="AlphaFoldDB" id="A0A1W0WTQ7"/>
<dbReference type="EMBL" id="MTYJ01000048">
    <property type="protein sequence ID" value="OQV18581.1"/>
    <property type="molecule type" value="Genomic_DNA"/>
</dbReference>
<dbReference type="Pfam" id="PF08669">
    <property type="entry name" value="GCV_T_C"/>
    <property type="match status" value="1"/>
</dbReference>
<dbReference type="Proteomes" id="UP000192578">
    <property type="component" value="Unassembled WGS sequence"/>
</dbReference>
<dbReference type="GO" id="GO:0006546">
    <property type="term" value="P:glycine catabolic process"/>
    <property type="evidence" value="ECO:0007669"/>
    <property type="project" value="InterPro"/>
</dbReference>
<keyword evidence="6 11" id="KW-0808">Transferase</keyword>
<evidence type="ECO:0000256" key="11">
    <source>
        <dbReference type="RuleBase" id="RU003981"/>
    </source>
</evidence>
<keyword evidence="7 11" id="KW-0809">Transit peptide</keyword>
<dbReference type="FunFam" id="3.30.70.1400:FF:000001">
    <property type="entry name" value="Aminomethyltransferase"/>
    <property type="match status" value="1"/>
</dbReference>
<proteinExistence type="inferred from homology"/>
<keyword evidence="5 11" id="KW-0032">Aminotransferase</keyword>
<evidence type="ECO:0000313" key="15">
    <source>
        <dbReference type="Proteomes" id="UP000192578"/>
    </source>
</evidence>
<dbReference type="InterPro" id="IPR027266">
    <property type="entry name" value="TrmE/GcvT-like"/>
</dbReference>
<keyword evidence="15" id="KW-1185">Reference proteome</keyword>
<dbReference type="PIRSF" id="PIRSF006487">
    <property type="entry name" value="GcvT"/>
    <property type="match status" value="1"/>
</dbReference>
<dbReference type="OrthoDB" id="10263536at2759"/>
<dbReference type="Gene3D" id="3.30.70.1400">
    <property type="entry name" value="Aminomethyltransferase beta-barrel domains"/>
    <property type="match status" value="1"/>
</dbReference>
<feature type="binding site" evidence="10">
    <location>
        <position position="252"/>
    </location>
    <ligand>
        <name>substrate</name>
    </ligand>
</feature>
<feature type="domain" description="Aminomethyltransferase C-terminal" evidence="13">
    <location>
        <begin position="340"/>
        <end position="417"/>
    </location>
</feature>
<sequence length="429" mass="46233">MAVNGRCLKGSLAALRISSASNGISSGEGCHLIGKRMAHAAAKEHASHKPRSTPLLDLHVAHNAKLVEFAGWQMPMTYADQSITESHLHTRKHVSIFDVSHMQQMIISGNDRFAFWESVCVSDVPEHVENSGALSLLTNENGGIIDDTVWMNTNRGYLYVVVNAGCAAKDMDHLSAKMREFQKKGKAVNIAFVSAQERALLAVQGPEMARVLQAGLHDSLDKLLFMHTTLTTLFNFKCRITRCGYTGEDGVEISCLAKDAIPLCETLLASTNGSVKLAGLGARDTLRLEAGLCLYGNDIDEKISPVEAGLTWTIGKRRRAEGGFPGAPSILEQIKKGVSKKRVGIISSGAPARHDYPVSDTNGKQIGVVTSGCPSPSLGKNISMAYVATAHSKIGSKLHIKVRNQNVTGEVVKMPFVPSNYHHGRAKAT</sequence>
<evidence type="ECO:0000256" key="1">
    <source>
        <dbReference type="ARBA" id="ARBA00003631"/>
    </source>
</evidence>
<dbReference type="GO" id="GO:0008483">
    <property type="term" value="F:transaminase activity"/>
    <property type="evidence" value="ECO:0007669"/>
    <property type="project" value="UniProtKB-KW"/>
</dbReference>
<evidence type="ECO:0000256" key="2">
    <source>
        <dbReference type="ARBA" id="ARBA00004173"/>
    </source>
</evidence>
<dbReference type="InterPro" id="IPR029043">
    <property type="entry name" value="GcvT/YgfZ_C"/>
</dbReference>
<comment type="function">
    <text evidence="1 11">The glycine cleavage system catalyzes the degradation of glycine.</text>
</comment>
<evidence type="ECO:0000259" key="13">
    <source>
        <dbReference type="Pfam" id="PF08669"/>
    </source>
</evidence>
<feature type="domain" description="GCVT N-terminal" evidence="12">
    <location>
        <begin position="56"/>
        <end position="316"/>
    </location>
</feature>
<comment type="subunit">
    <text evidence="4 11">The glycine cleavage system is composed of four proteins: P, T, L and H.</text>
</comment>
<evidence type="ECO:0000256" key="9">
    <source>
        <dbReference type="ARBA" id="ARBA00047665"/>
    </source>
</evidence>
<dbReference type="InterPro" id="IPR006223">
    <property type="entry name" value="GcvT"/>
</dbReference>
<comment type="similarity">
    <text evidence="3 11">Belongs to the GcvT family.</text>
</comment>
<dbReference type="Pfam" id="PF01571">
    <property type="entry name" value="GCV_T"/>
    <property type="match status" value="1"/>
</dbReference>
<dbReference type="InterPro" id="IPR013977">
    <property type="entry name" value="GcvT_C"/>
</dbReference>